<dbReference type="OrthoDB" id="2739948at2759"/>
<dbReference type="EMBL" id="ML143486">
    <property type="protein sequence ID" value="TBU24165.1"/>
    <property type="molecule type" value="Genomic_DNA"/>
</dbReference>
<feature type="compositionally biased region" description="Low complexity" evidence="1">
    <location>
        <begin position="107"/>
        <end position="120"/>
    </location>
</feature>
<proteinExistence type="predicted"/>
<organism evidence="3">
    <name type="scientific">Dichomitus squalens</name>
    <dbReference type="NCBI Taxonomy" id="114155"/>
    <lineage>
        <taxon>Eukaryota</taxon>
        <taxon>Fungi</taxon>
        <taxon>Dikarya</taxon>
        <taxon>Basidiomycota</taxon>
        <taxon>Agaricomycotina</taxon>
        <taxon>Agaricomycetes</taxon>
        <taxon>Polyporales</taxon>
        <taxon>Polyporaceae</taxon>
        <taxon>Dichomitus</taxon>
    </lineage>
</organism>
<feature type="compositionally biased region" description="Low complexity" evidence="1">
    <location>
        <begin position="542"/>
        <end position="572"/>
    </location>
</feature>
<feature type="domain" description="Fungal-type protein kinase" evidence="2">
    <location>
        <begin position="239"/>
        <end position="313"/>
    </location>
</feature>
<sequence>MTSLLHELVWKTARLAVAKKFGDIGHDSTATMVDNQTQKQFIKEARNLNLPSHFRAGLAQATEDYCPSYALEVEYVPPSPDEWCPDEPFSFAPEEPTDDAHLDEPFSEPSATLSSSSPMSAKESIPSSDKTVPQVRKFIVGRPHFAREALVGRCTKGYMAFDVSDPMNWAPCFVKDTWFLYIPNRTRPEHLVYECFLRKCIKPSDWIGTFICGGNVGGSRAQWTRIPSDLPGDHRSVPHIHHRVATADIRLPVSQFKTFGELSGLFADALKAHSKVWDLAGVLHCDISVNNIMIRIGQDGQKYDFLIDWELSKVQCELEPSPVKPDRVKPYRRSDEIESFVYAYLYLVLHYHRISAVGLQQQDWWIFKSKAFINGAMVGGDAKWSMMRSGQLPFEIPDNPYLQKILVKILCGCNSCYKNINADEMEHVYGVFERVTRTQPLKQRVPENAPEDPRRVRRSRFRRFREEGSSGENPYLAIFAKPRPDPPLPMEMLEMESFLSSPDPLRMLLIEHAEKASDLQDKASDQFYARKYEECYRPYDLSPDTSGTSTMDDTSGAASSGRSSSEGDSTVSFSTGKSKPKAQAPLPSGSSRPKKRALDEDPQDDVIADDHGGGPLPVRRSKSIKASNGKVPQGPSSEDKCN</sequence>
<evidence type="ECO:0000259" key="2">
    <source>
        <dbReference type="Pfam" id="PF17667"/>
    </source>
</evidence>
<name>A0A4Q9MAH3_9APHY</name>
<feature type="region of interest" description="Disordered" evidence="1">
    <location>
        <begin position="86"/>
        <end position="129"/>
    </location>
</feature>
<evidence type="ECO:0000256" key="1">
    <source>
        <dbReference type="SAM" id="MobiDB-lite"/>
    </source>
</evidence>
<dbReference type="SUPFAM" id="SSF56112">
    <property type="entry name" value="Protein kinase-like (PK-like)"/>
    <property type="match status" value="1"/>
</dbReference>
<dbReference type="AlphaFoldDB" id="A0A4Q9MAH3"/>
<gene>
    <name evidence="3" type="ORF">BD311DRAFT_741971</name>
</gene>
<accession>A0A4Q9MAH3</accession>
<evidence type="ECO:0000313" key="3">
    <source>
        <dbReference type="EMBL" id="TBU24165.1"/>
    </source>
</evidence>
<dbReference type="Proteomes" id="UP000292957">
    <property type="component" value="Unassembled WGS sequence"/>
</dbReference>
<feature type="region of interest" description="Disordered" evidence="1">
    <location>
        <begin position="538"/>
        <end position="642"/>
    </location>
</feature>
<reference evidence="3" key="1">
    <citation type="submission" date="2019-01" db="EMBL/GenBank/DDBJ databases">
        <title>Draft genome sequences of three monokaryotic isolates of the white-rot basidiomycete fungus Dichomitus squalens.</title>
        <authorList>
            <consortium name="DOE Joint Genome Institute"/>
            <person name="Lopez S.C."/>
            <person name="Andreopoulos B."/>
            <person name="Pangilinan J."/>
            <person name="Lipzen A."/>
            <person name="Riley R."/>
            <person name="Ahrendt S."/>
            <person name="Ng V."/>
            <person name="Barry K."/>
            <person name="Daum C."/>
            <person name="Grigoriev I.V."/>
            <person name="Hilden K.S."/>
            <person name="Makela M.R."/>
            <person name="de Vries R.P."/>
        </authorList>
    </citation>
    <scope>NUCLEOTIDE SEQUENCE [LARGE SCALE GENOMIC DNA]</scope>
    <source>
        <strain evidence="3">OM18370.1</strain>
    </source>
</reference>
<feature type="region of interest" description="Disordered" evidence="1">
    <location>
        <begin position="442"/>
        <end position="468"/>
    </location>
</feature>
<dbReference type="InterPro" id="IPR040976">
    <property type="entry name" value="Pkinase_fungal"/>
</dbReference>
<protein>
    <recommendedName>
        <fullName evidence="2">Fungal-type protein kinase domain-containing protein</fullName>
    </recommendedName>
</protein>
<dbReference type="InterPro" id="IPR011009">
    <property type="entry name" value="Kinase-like_dom_sf"/>
</dbReference>
<dbReference type="Pfam" id="PF17667">
    <property type="entry name" value="Pkinase_fungal"/>
    <property type="match status" value="1"/>
</dbReference>